<feature type="compositionally biased region" description="Basic and acidic residues" evidence="1">
    <location>
        <begin position="637"/>
        <end position="646"/>
    </location>
</feature>
<feature type="compositionally biased region" description="Basic residues" evidence="1">
    <location>
        <begin position="102"/>
        <end position="112"/>
    </location>
</feature>
<feature type="region of interest" description="Disordered" evidence="1">
    <location>
        <begin position="393"/>
        <end position="438"/>
    </location>
</feature>
<protein>
    <recommendedName>
        <fullName evidence="4">RanBP2-type domain-containing protein</fullName>
    </recommendedName>
</protein>
<sequence length="684" mass="75154">MSLTHAKNNVWTCESCNCKTNPVRAVECAICGTAAPKTKFGRKAHGSYVLVSLNNAKRRAFARVFDLRTDTVLTEELPAAEELDDRVAVALRTALDAGYQAKVRHEKHRRHSTAQTLAKRVHREREAEESRARVTGDLFAQVMAHDRSQANVQRMLGQQSDMRRRIEAIAVEPDLHSYDDDPRSRYASSVDEDEARVLIDAGAAARAAMVPCTCCERPYRARAMLGVASFHAVAEWRRRRGADIPRGDARHGITKRYEGVKLCVFCTQFFDDEFCDYVRISGDAAVVDDPVLRLAKGPEVEIARPHKGEAQRAVGVLGLAAAAAAAGAHARGVPLPPVASARPASTLRQRMAKSELQMRASQPLKMDPWGSHLAAHETRKPPKPLPAIAKKDPAVELSRSAPSLGDAAAAPKRRKPPKKARFAEPPRAAAPPPAADAAADHRVLGARLTNSGAFGRPATPRAPRAATPPPLRGRGRPKPERAVRDSWAGQAPHDARRDPGAPEPPPSPSYKAVDDASNVYVVSKRRRARKRAPYARSTARPPVRPDALLADRAQRSSMQNTDGSRVPDAKSRFTAAAQPHFFTETDGGLAKPRRRRKKEPGPEDHDHVERNARASWAGQRPHNFDADAPRAPSIYGDGKRVPEPKTRNTAKHVPFMFTHDTLAEPTQRRAKHRDKRTMHSAAFR</sequence>
<dbReference type="GeneID" id="20225847"/>
<dbReference type="InParanoid" id="F0YHY2"/>
<feature type="compositionally biased region" description="Low complexity" evidence="1">
    <location>
        <begin position="452"/>
        <end position="465"/>
    </location>
</feature>
<evidence type="ECO:0000313" key="2">
    <source>
        <dbReference type="EMBL" id="EGB05312.1"/>
    </source>
</evidence>
<organism evidence="3">
    <name type="scientific">Aureococcus anophagefferens</name>
    <name type="common">Harmful bloom alga</name>
    <dbReference type="NCBI Taxonomy" id="44056"/>
    <lineage>
        <taxon>Eukaryota</taxon>
        <taxon>Sar</taxon>
        <taxon>Stramenopiles</taxon>
        <taxon>Ochrophyta</taxon>
        <taxon>Pelagophyceae</taxon>
        <taxon>Pelagomonadales</taxon>
        <taxon>Pelagomonadaceae</taxon>
        <taxon>Aureococcus</taxon>
    </lineage>
</organism>
<dbReference type="AlphaFoldDB" id="F0YHY2"/>
<feature type="compositionally biased region" description="Basic residues" evidence="1">
    <location>
        <begin position="523"/>
        <end position="533"/>
    </location>
</feature>
<accession>F0YHY2</accession>
<proteinExistence type="predicted"/>
<keyword evidence="3" id="KW-1185">Reference proteome</keyword>
<feature type="compositionally biased region" description="Basic residues" evidence="1">
    <location>
        <begin position="668"/>
        <end position="678"/>
    </location>
</feature>
<feature type="compositionally biased region" description="Basic and acidic residues" evidence="1">
    <location>
        <begin position="599"/>
        <end position="612"/>
    </location>
</feature>
<dbReference type="EMBL" id="GL833142">
    <property type="protein sequence ID" value="EGB05312.1"/>
    <property type="molecule type" value="Genomic_DNA"/>
</dbReference>
<dbReference type="OrthoDB" id="193993at2759"/>
<evidence type="ECO:0000256" key="1">
    <source>
        <dbReference type="SAM" id="MobiDB-lite"/>
    </source>
</evidence>
<reference evidence="2 3" key="1">
    <citation type="journal article" date="2011" name="Proc. Natl. Acad. Sci. U.S.A.">
        <title>Niche of harmful alga Aureococcus anophagefferens revealed through ecogenomics.</title>
        <authorList>
            <person name="Gobler C.J."/>
            <person name="Berry D.L."/>
            <person name="Dyhrman S.T."/>
            <person name="Wilhelm S.W."/>
            <person name="Salamov A."/>
            <person name="Lobanov A.V."/>
            <person name="Zhang Y."/>
            <person name="Collier J.L."/>
            <person name="Wurch L.L."/>
            <person name="Kustka A.B."/>
            <person name="Dill B.D."/>
            <person name="Shah M."/>
            <person name="VerBerkmoes N.C."/>
            <person name="Kuo A."/>
            <person name="Terry A."/>
            <person name="Pangilinan J."/>
            <person name="Lindquist E.A."/>
            <person name="Lucas S."/>
            <person name="Paulsen I.T."/>
            <person name="Hattenrath-Lehmann T.K."/>
            <person name="Talmage S.C."/>
            <person name="Walker E.A."/>
            <person name="Koch F."/>
            <person name="Burson A.M."/>
            <person name="Marcoval M.A."/>
            <person name="Tang Y.Z."/>
            <person name="Lecleir G.R."/>
            <person name="Coyne K.J."/>
            <person name="Berg G.M."/>
            <person name="Bertrand E.M."/>
            <person name="Saito M.A."/>
            <person name="Gladyshev V.N."/>
            <person name="Grigoriev I.V."/>
        </authorList>
    </citation>
    <scope>NUCLEOTIDE SEQUENCE [LARGE SCALE GENOMIC DNA]</scope>
    <source>
        <strain evidence="3">CCMP 1984</strain>
    </source>
</reference>
<feature type="region of interest" description="Disordered" evidence="1">
    <location>
        <begin position="337"/>
        <end position="368"/>
    </location>
</feature>
<dbReference type="RefSeq" id="XP_009039960.1">
    <property type="nucleotide sequence ID" value="XM_009041712.1"/>
</dbReference>
<gene>
    <name evidence="2" type="ORF">AURANDRAFT_66538</name>
</gene>
<dbReference type="Proteomes" id="UP000002729">
    <property type="component" value="Unassembled WGS sequence"/>
</dbReference>
<feature type="region of interest" description="Disordered" evidence="1">
    <location>
        <begin position="102"/>
        <end position="130"/>
    </location>
</feature>
<evidence type="ECO:0008006" key="4">
    <source>
        <dbReference type="Google" id="ProtNLM"/>
    </source>
</evidence>
<name>F0YHY2_AURAN</name>
<evidence type="ECO:0000313" key="3">
    <source>
        <dbReference type="Proteomes" id="UP000002729"/>
    </source>
</evidence>
<feature type="region of interest" description="Disordered" evidence="1">
    <location>
        <begin position="450"/>
        <end position="684"/>
    </location>
</feature>
<feature type="compositionally biased region" description="Basic residues" evidence="1">
    <location>
        <begin position="411"/>
        <end position="420"/>
    </location>
</feature>
<dbReference type="KEGG" id="aaf:AURANDRAFT_66538"/>